<dbReference type="AlphaFoldDB" id="A0A3N0CK79"/>
<organism evidence="7 8">
    <name type="scientific">Arthrobacter oryzae</name>
    <dbReference type="NCBI Taxonomy" id="409290"/>
    <lineage>
        <taxon>Bacteria</taxon>
        <taxon>Bacillati</taxon>
        <taxon>Actinomycetota</taxon>
        <taxon>Actinomycetes</taxon>
        <taxon>Micrococcales</taxon>
        <taxon>Micrococcaceae</taxon>
        <taxon>Arthrobacter</taxon>
    </lineage>
</organism>
<name>A0A3N0CK79_9MICC</name>
<accession>A0A3N0CK79</accession>
<comment type="similarity">
    <text evidence="1">Belongs to the ATP-dependent AMP-binding enzyme family.</text>
</comment>
<dbReference type="InterPro" id="IPR042099">
    <property type="entry name" value="ANL_N_sf"/>
</dbReference>
<reference evidence="7 8" key="1">
    <citation type="submission" date="2018-10" db="EMBL/GenBank/DDBJ databases">
        <title>Genome sequencing of Arthrobacter oryzae TNB02.</title>
        <authorList>
            <person name="Cho Y.-J."/>
            <person name="Cho A."/>
            <person name="Kim O.-S."/>
        </authorList>
    </citation>
    <scope>NUCLEOTIDE SEQUENCE [LARGE SCALE GENOMIC DNA]</scope>
    <source>
        <strain evidence="7 8">TNB02</strain>
    </source>
</reference>
<evidence type="ECO:0000313" key="8">
    <source>
        <dbReference type="Proteomes" id="UP000273807"/>
    </source>
</evidence>
<keyword evidence="2" id="KW-0436">Ligase</keyword>
<proteinExistence type="inferred from homology"/>
<keyword evidence="3" id="KW-0276">Fatty acid metabolism</keyword>
<evidence type="ECO:0000256" key="2">
    <source>
        <dbReference type="ARBA" id="ARBA00022598"/>
    </source>
</evidence>
<dbReference type="InterPro" id="IPR000873">
    <property type="entry name" value="AMP-dep_synth/lig_dom"/>
</dbReference>
<dbReference type="GO" id="GO:0016874">
    <property type="term" value="F:ligase activity"/>
    <property type="evidence" value="ECO:0007669"/>
    <property type="project" value="UniProtKB-KW"/>
</dbReference>
<evidence type="ECO:0000256" key="4">
    <source>
        <dbReference type="ARBA" id="ARBA00023098"/>
    </source>
</evidence>
<dbReference type="GO" id="GO:0006631">
    <property type="term" value="P:fatty acid metabolic process"/>
    <property type="evidence" value="ECO:0007669"/>
    <property type="project" value="UniProtKB-KW"/>
</dbReference>
<feature type="domain" description="AMP-dependent synthetase/ligase" evidence="5">
    <location>
        <begin position="31"/>
        <end position="384"/>
    </location>
</feature>
<dbReference type="RefSeq" id="WP_123253632.1">
    <property type="nucleotide sequence ID" value="NZ_RBED01000004.1"/>
</dbReference>
<evidence type="ECO:0000259" key="5">
    <source>
        <dbReference type="Pfam" id="PF00501"/>
    </source>
</evidence>
<dbReference type="Pfam" id="PF00501">
    <property type="entry name" value="AMP-binding"/>
    <property type="match status" value="1"/>
</dbReference>
<dbReference type="Gene3D" id="3.40.50.12780">
    <property type="entry name" value="N-terminal domain of ligase-like"/>
    <property type="match status" value="1"/>
</dbReference>
<feature type="domain" description="AMP-binding enzyme C-terminal" evidence="6">
    <location>
        <begin position="434"/>
        <end position="508"/>
    </location>
</feature>
<dbReference type="InterPro" id="IPR045851">
    <property type="entry name" value="AMP-bd_C_sf"/>
</dbReference>
<evidence type="ECO:0000313" key="7">
    <source>
        <dbReference type="EMBL" id="RNL63426.1"/>
    </source>
</evidence>
<dbReference type="SUPFAM" id="SSF56801">
    <property type="entry name" value="Acetyl-CoA synthetase-like"/>
    <property type="match status" value="1"/>
</dbReference>
<dbReference type="Gene3D" id="3.30.300.30">
    <property type="match status" value="1"/>
</dbReference>
<keyword evidence="4" id="KW-0443">Lipid metabolism</keyword>
<dbReference type="PANTHER" id="PTHR43859">
    <property type="entry name" value="ACYL-ACTIVATING ENZYME"/>
    <property type="match status" value="1"/>
</dbReference>
<dbReference type="InterPro" id="IPR025110">
    <property type="entry name" value="AMP-bd_C"/>
</dbReference>
<evidence type="ECO:0000256" key="3">
    <source>
        <dbReference type="ARBA" id="ARBA00022832"/>
    </source>
</evidence>
<keyword evidence="8" id="KW-1185">Reference proteome</keyword>
<dbReference type="PROSITE" id="PS00455">
    <property type="entry name" value="AMP_BINDING"/>
    <property type="match status" value="1"/>
</dbReference>
<protein>
    <submittedName>
        <fullName evidence="7">Acyl-CoA synthetase</fullName>
    </submittedName>
</protein>
<dbReference type="FunFam" id="3.30.300.30:FF:000008">
    <property type="entry name" value="2,3-dihydroxybenzoate-AMP ligase"/>
    <property type="match status" value="1"/>
</dbReference>
<dbReference type="InterPro" id="IPR020845">
    <property type="entry name" value="AMP-binding_CS"/>
</dbReference>
<dbReference type="Pfam" id="PF13193">
    <property type="entry name" value="AMP-binding_C"/>
    <property type="match status" value="1"/>
</dbReference>
<evidence type="ECO:0000256" key="1">
    <source>
        <dbReference type="ARBA" id="ARBA00006432"/>
    </source>
</evidence>
<dbReference type="PANTHER" id="PTHR43859:SF4">
    <property type="entry name" value="BUTANOATE--COA LIGASE AAE1-RELATED"/>
    <property type="match status" value="1"/>
</dbReference>
<sequence>MIHEYHDVAPGRPVTTTPANWSALAPHKFLERASVVHAKKTAVVDGDRSFTYAEWYDRALKFARMLSARGVGPGKRVAVLALNSEPLLLAHHAVPVSGGELVAINTRLGVDEVAYILEHCDAAVIVVSEELVDRIVPDRLADCLVLDAAFEEELTASTPLKDADYVWDELSTISINYTSGTTGKPKGVMYHHRGAYLNALAMALEHGLTSDSTYLWTLPMFHCNGWCFPWATAATGANNICLPSVDVEKIWELCLAGKVTHLSAAPTVLTRLLESPSVRKLSSPVRIITAGAAPSPTVMVRMRELGFRVDHVYGLTETYGPFTTNPDSGSVDDADCKLLPRQGLPNVVAGEVKVVTVHNQAVPADGVTLGEVLMRGNVVMTGYLNSPDATAEAMRDGWFHSGDLAVVHPNQQIEIRDRIKDLVISGGENISTVEVEQAIASHPGVVECAVVGRLDAQWGEVPVAFVSVRDGSTVTEADILDHCRSLIARYKCPKDIFFGELPKSSTGKIVKTQLKERL</sequence>
<dbReference type="OrthoDB" id="9803968at2"/>
<evidence type="ECO:0000259" key="6">
    <source>
        <dbReference type="Pfam" id="PF13193"/>
    </source>
</evidence>
<dbReference type="Proteomes" id="UP000273807">
    <property type="component" value="Unassembled WGS sequence"/>
</dbReference>
<gene>
    <name evidence="7" type="ORF">D7003_00825</name>
</gene>
<dbReference type="EMBL" id="RBED01000004">
    <property type="protein sequence ID" value="RNL63426.1"/>
    <property type="molecule type" value="Genomic_DNA"/>
</dbReference>
<comment type="caution">
    <text evidence="7">The sequence shown here is derived from an EMBL/GenBank/DDBJ whole genome shotgun (WGS) entry which is preliminary data.</text>
</comment>